<dbReference type="Pfam" id="PF04910">
    <property type="entry name" value="Tcf25"/>
    <property type="match status" value="1"/>
</dbReference>
<comment type="caution">
    <text evidence="2">The sequence shown here is derived from an EMBL/GenBank/DDBJ whole genome shotgun (WGS) entry which is preliminary data.</text>
</comment>
<name>A0AAW1GTU3_SAPOF</name>
<dbReference type="Proteomes" id="UP001443914">
    <property type="component" value="Unassembled WGS sequence"/>
</dbReference>
<protein>
    <recommendedName>
        <fullName evidence="4">Transcription factor 25</fullName>
    </recommendedName>
</protein>
<dbReference type="PANTHER" id="PTHR22684">
    <property type="entry name" value="NULP1-RELATED"/>
    <property type="match status" value="1"/>
</dbReference>
<feature type="compositionally biased region" description="Acidic residues" evidence="1">
    <location>
        <begin position="51"/>
        <end position="74"/>
    </location>
</feature>
<evidence type="ECO:0000256" key="1">
    <source>
        <dbReference type="SAM" id="MobiDB-lite"/>
    </source>
</evidence>
<dbReference type="AlphaFoldDB" id="A0AAW1GTU3"/>
<dbReference type="EMBL" id="JBDFQZ010000014">
    <property type="protein sequence ID" value="KAK9667166.1"/>
    <property type="molecule type" value="Genomic_DNA"/>
</dbReference>
<gene>
    <name evidence="2" type="ORF">RND81_14G237800</name>
</gene>
<evidence type="ECO:0000313" key="3">
    <source>
        <dbReference type="Proteomes" id="UP001443914"/>
    </source>
</evidence>
<dbReference type="InterPro" id="IPR006994">
    <property type="entry name" value="TCF25/Rqc1"/>
</dbReference>
<keyword evidence="3" id="KW-1185">Reference proteome</keyword>
<sequence length="625" mass="71197">MSGRLFRKVLKEQEQINEAETNVSADNLQRNIEEDESDYVAPSVNLFNLLDDNDDNAENDQNDDPNEGDDGSLEEADKSGSAVQSHVAAGSTANKKSKKRMKKKKKNKEQLPVNGDEIAGSVMVGLKALHLTTESPHGFTGVHSHRNAVKKPKSSILNVDSKLLNAEYELRRKFGSVVVSQFENANHSGTSRRGRGGKRGECAHRGSLFATPSEHWLRWDGSLSMELLESKAGNHYFRYVRSSSYSQAQKAFESAKKFDDLNGVASILMHHPYHIESLLTLADYFRFSGEYQMAADFIDKCLYALECAWHPKFTPLQGNCKLKYTHETNKPFFVSLFNHMRNLDRRGCHRSALEVCKLLLSLDSSDPMGALLCIDYLSLRAEEYAWLEKFSEEYQSVNSLLTFPNFAYSLAISRFYLNSEASDGKIEKDEVTAINLMKQALMLHPSVLKRLVEKVPLKDQAWITILKTSIFQSEDSGIPSLDRLIRIYVEKSYIVWRLPDLHKLLKEAALQVVETLKCDSREVDTWACVRHKSFHKNEYGHLLISDFSDAVVTILPEDFQNLLVIDPWMEDTVENQNYYPPRLANTPRELANRSPLAVLLESILPWVHFETDVRSNHDRPHDDDY</sequence>
<accession>A0AAW1GTU3</accession>
<reference evidence="2" key="1">
    <citation type="submission" date="2024-03" db="EMBL/GenBank/DDBJ databases">
        <title>WGS assembly of Saponaria officinalis var. Norfolk2.</title>
        <authorList>
            <person name="Jenkins J."/>
            <person name="Shu S."/>
            <person name="Grimwood J."/>
            <person name="Barry K."/>
            <person name="Goodstein D."/>
            <person name="Schmutz J."/>
            <person name="Leebens-Mack J."/>
            <person name="Osbourn A."/>
        </authorList>
    </citation>
    <scope>NUCLEOTIDE SEQUENCE [LARGE SCALE GENOMIC DNA]</scope>
    <source>
        <strain evidence="2">JIC</strain>
    </source>
</reference>
<evidence type="ECO:0000313" key="2">
    <source>
        <dbReference type="EMBL" id="KAK9667166.1"/>
    </source>
</evidence>
<dbReference type="GO" id="GO:1990112">
    <property type="term" value="C:RQC complex"/>
    <property type="evidence" value="ECO:0007669"/>
    <property type="project" value="TreeGrafter"/>
</dbReference>
<feature type="compositionally biased region" description="Polar residues" evidence="1">
    <location>
        <begin position="20"/>
        <end position="30"/>
    </location>
</feature>
<organism evidence="2 3">
    <name type="scientific">Saponaria officinalis</name>
    <name type="common">Common soapwort</name>
    <name type="synonym">Lychnis saponaria</name>
    <dbReference type="NCBI Taxonomy" id="3572"/>
    <lineage>
        <taxon>Eukaryota</taxon>
        <taxon>Viridiplantae</taxon>
        <taxon>Streptophyta</taxon>
        <taxon>Embryophyta</taxon>
        <taxon>Tracheophyta</taxon>
        <taxon>Spermatophyta</taxon>
        <taxon>Magnoliopsida</taxon>
        <taxon>eudicotyledons</taxon>
        <taxon>Gunneridae</taxon>
        <taxon>Pentapetalae</taxon>
        <taxon>Caryophyllales</taxon>
        <taxon>Caryophyllaceae</taxon>
        <taxon>Caryophylleae</taxon>
        <taxon>Saponaria</taxon>
    </lineage>
</organism>
<feature type="compositionally biased region" description="Basic residues" evidence="1">
    <location>
        <begin position="95"/>
        <end position="107"/>
    </location>
</feature>
<proteinExistence type="predicted"/>
<feature type="region of interest" description="Disordered" evidence="1">
    <location>
        <begin position="49"/>
        <end position="115"/>
    </location>
</feature>
<dbReference type="PANTHER" id="PTHR22684:SF0">
    <property type="entry name" value="RIBOSOME QUALITY CONTROL COMPLEX SUBUNIT TCF25"/>
    <property type="match status" value="1"/>
</dbReference>
<evidence type="ECO:0008006" key="4">
    <source>
        <dbReference type="Google" id="ProtNLM"/>
    </source>
</evidence>
<feature type="region of interest" description="Disordered" evidence="1">
    <location>
        <begin position="20"/>
        <end position="39"/>
    </location>
</feature>